<dbReference type="GO" id="GO:0004358">
    <property type="term" value="F:L-glutamate N-acetyltransferase activity, acting on acetyl-L-ornithine as donor"/>
    <property type="evidence" value="ECO:0007669"/>
    <property type="project" value="UniProtKB-EC"/>
</dbReference>
<dbReference type="PANTHER" id="PTHR23100:SF0">
    <property type="entry name" value="ARGININE BIOSYNTHESIS BIFUNCTIONAL PROTEIN ARGJ, MITOCHONDRIAL"/>
    <property type="match status" value="1"/>
</dbReference>
<comment type="caution">
    <text evidence="7">The sequence shown here is derived from an EMBL/GenBank/DDBJ whole genome shotgun (WGS) entry which is preliminary data.</text>
</comment>
<keyword evidence="4 7" id="KW-0808">Transferase</keyword>
<dbReference type="SUPFAM" id="SSF56266">
    <property type="entry name" value="DmpA/ArgJ-like"/>
    <property type="match status" value="1"/>
</dbReference>
<evidence type="ECO:0000256" key="5">
    <source>
        <dbReference type="ARBA" id="ARBA00022813"/>
    </source>
</evidence>
<dbReference type="Gene3D" id="3.10.20.340">
    <property type="entry name" value="ArgJ beta chain, C-terminal domain"/>
    <property type="match status" value="1"/>
</dbReference>
<reference evidence="7" key="1">
    <citation type="submission" date="2009-10" db="EMBL/GenBank/DDBJ databases">
        <title>Diversity of trophic interactions inside an arsenic-rich microbial ecosystem.</title>
        <authorList>
            <person name="Bertin P.N."/>
            <person name="Heinrich-Salmeron A."/>
            <person name="Pelletier E."/>
            <person name="Goulhen-Chollet F."/>
            <person name="Arsene-Ploetze F."/>
            <person name="Gallien S."/>
            <person name="Calteau A."/>
            <person name="Vallenet D."/>
            <person name="Casiot C."/>
            <person name="Chane-Woon-Ming B."/>
            <person name="Giloteaux L."/>
            <person name="Barakat M."/>
            <person name="Bonnefoy V."/>
            <person name="Bruneel O."/>
            <person name="Chandler M."/>
            <person name="Cleiss J."/>
            <person name="Duran R."/>
            <person name="Elbaz-Poulichet F."/>
            <person name="Fonknechten N."/>
            <person name="Lauga B."/>
            <person name="Mornico D."/>
            <person name="Ortet P."/>
            <person name="Schaeffer C."/>
            <person name="Siguier P."/>
            <person name="Alexander Thil Smith A."/>
            <person name="Van Dorsselaer A."/>
            <person name="Weissenbach J."/>
            <person name="Medigue C."/>
            <person name="Le Paslier D."/>
        </authorList>
    </citation>
    <scope>NUCLEOTIDE SEQUENCE</scope>
</reference>
<evidence type="ECO:0000313" key="7">
    <source>
        <dbReference type="EMBL" id="CBH75984.1"/>
    </source>
</evidence>
<sequence length="406" mass="42986">MLAPSQPELQDRIVALRGGIGSVPGVRVSGVHAGIKRRKRDLALIAFDREQACAAVVTTNDVKAAPITVSSEHIASGMGVRALVCNSGCANACTGERGERDARATAAQAAALLEIAPQQVIVASTGVIGVPLPLDRVQRGLERCVEQLDEGLKAAHDAAEAIMTTDRVPKLSAYAFYHDAKRYTIGGIAKGSGMIAPNMATMLAFLATDFPATQGDLQRSLAAAVDGTFNMISVDGDMSTNDAVYLCAPQGSQPLPAIFEQVVGKVALDLALAMVDDGEGATKRLEVRIVGARDSDQARAVARAIVNSSLVKTALYGEDPNWGRIIAAAGAARIGLETDRWSLALNDRRWVERGAIETLSEAEAHRELEEREIVVTLDLGLGDAIATAWGCDLSRDYVRINASYRT</sequence>
<organism evidence="7">
    <name type="scientific">mine drainage metagenome</name>
    <dbReference type="NCBI Taxonomy" id="410659"/>
    <lineage>
        <taxon>unclassified sequences</taxon>
        <taxon>metagenomes</taxon>
        <taxon>ecological metagenomes</taxon>
    </lineage>
</organism>
<keyword evidence="5" id="KW-0068">Autocatalytic cleavage</keyword>
<name>E6PHP6_9ZZZZ</name>
<dbReference type="GO" id="GO:0006526">
    <property type="term" value="P:L-arginine biosynthetic process"/>
    <property type="evidence" value="ECO:0007669"/>
    <property type="project" value="InterPro"/>
</dbReference>
<gene>
    <name evidence="7" type="primary">argJ</name>
    <name evidence="7" type="ORF">CARN1_0464</name>
</gene>
<dbReference type="Pfam" id="PF01960">
    <property type="entry name" value="ArgJ"/>
    <property type="match status" value="1"/>
</dbReference>
<dbReference type="HAMAP" id="MF_01106">
    <property type="entry name" value="ArgJ"/>
    <property type="match status" value="1"/>
</dbReference>
<dbReference type="InterPro" id="IPR002813">
    <property type="entry name" value="Arg_biosynth_ArgJ"/>
</dbReference>
<comment type="similarity">
    <text evidence="2">Belongs to the ArgJ family.</text>
</comment>
<evidence type="ECO:0000256" key="3">
    <source>
        <dbReference type="ARBA" id="ARBA00022490"/>
    </source>
</evidence>
<dbReference type="PANTHER" id="PTHR23100">
    <property type="entry name" value="ARGININE BIOSYNTHESIS BIFUNCTIONAL PROTEIN ARGJ"/>
    <property type="match status" value="1"/>
</dbReference>
<dbReference type="InterPro" id="IPR042195">
    <property type="entry name" value="ArgJ_beta_C"/>
</dbReference>
<evidence type="ECO:0000256" key="1">
    <source>
        <dbReference type="ARBA" id="ARBA00004496"/>
    </source>
</evidence>
<proteinExistence type="inferred from homology"/>
<dbReference type="FunFam" id="3.10.20.340:FF:000003">
    <property type="entry name" value="Arginine biosynthesis bifunctional protein ArgJ"/>
    <property type="match status" value="1"/>
</dbReference>
<dbReference type="EC" id="2.3.1.1" evidence="7"/>
<evidence type="ECO:0000256" key="2">
    <source>
        <dbReference type="ARBA" id="ARBA00006774"/>
    </source>
</evidence>
<dbReference type="InterPro" id="IPR016117">
    <property type="entry name" value="ArgJ-like_dom_sf"/>
</dbReference>
<dbReference type="AlphaFoldDB" id="E6PHP6"/>
<accession>E6PHP6</accession>
<protein>
    <submittedName>
        <fullName evidence="7">Ornithine acetyltransferase amino-acid acetyltransferase</fullName>
        <ecNumber evidence="7">2.3.1.1</ecNumber>
        <ecNumber evidence="7">2.3.1.35</ecNumber>
    </submittedName>
</protein>
<dbReference type="CDD" id="cd02152">
    <property type="entry name" value="OAT"/>
    <property type="match status" value="1"/>
</dbReference>
<dbReference type="EC" id="2.3.1.35" evidence="7"/>
<dbReference type="GO" id="GO:0005737">
    <property type="term" value="C:cytoplasm"/>
    <property type="evidence" value="ECO:0007669"/>
    <property type="project" value="UniProtKB-SubCell"/>
</dbReference>
<dbReference type="NCBIfam" id="TIGR00120">
    <property type="entry name" value="ArgJ"/>
    <property type="match status" value="1"/>
</dbReference>
<dbReference type="Gene3D" id="3.60.70.12">
    <property type="entry name" value="L-amino peptidase D-ALA esterase/amidase"/>
    <property type="match status" value="1"/>
</dbReference>
<dbReference type="EMBL" id="CABL01000019">
    <property type="protein sequence ID" value="CBH75984.1"/>
    <property type="molecule type" value="Genomic_DNA"/>
</dbReference>
<dbReference type="NCBIfam" id="NF003802">
    <property type="entry name" value="PRK05388.1"/>
    <property type="match status" value="1"/>
</dbReference>
<comment type="subcellular location">
    <subcellularLocation>
        <location evidence="1">Cytoplasm</location>
    </subcellularLocation>
</comment>
<keyword evidence="3" id="KW-0963">Cytoplasm</keyword>
<dbReference type="GO" id="GO:0004042">
    <property type="term" value="F:L-glutamate N-acetyltransferase activity"/>
    <property type="evidence" value="ECO:0007669"/>
    <property type="project" value="TreeGrafter"/>
</dbReference>
<evidence type="ECO:0000256" key="6">
    <source>
        <dbReference type="ARBA" id="ARBA00023315"/>
    </source>
</evidence>
<keyword evidence="6 7" id="KW-0012">Acyltransferase</keyword>
<dbReference type="GO" id="GO:0006592">
    <property type="term" value="P:ornithine biosynthetic process"/>
    <property type="evidence" value="ECO:0007669"/>
    <property type="project" value="TreeGrafter"/>
</dbReference>
<evidence type="ECO:0000256" key="4">
    <source>
        <dbReference type="ARBA" id="ARBA00022679"/>
    </source>
</evidence>